<keyword evidence="2" id="KW-1185">Reference proteome</keyword>
<dbReference type="Proteomes" id="UP001153331">
    <property type="component" value="Unassembled WGS sequence"/>
</dbReference>
<name>A0ACC2IJM9_9PLEO</name>
<dbReference type="EMBL" id="JAPHNI010000142">
    <property type="protein sequence ID" value="KAJ8115398.1"/>
    <property type="molecule type" value="Genomic_DNA"/>
</dbReference>
<protein>
    <submittedName>
        <fullName evidence="1">Uncharacterized protein</fullName>
    </submittedName>
</protein>
<sequence>MESEAYKASALPLSEGSASQISSTPHRQKRTSSTLCPRVLVALWVFAIYLTISTTRSMRSSNVDLSLYTESIFLPYIYKFSSKHVPQIQTTIDDVEIEMPVDTGSTMTLIGAPILPNIDLNIGTPAHHFFTSSKILYVGRLVELPITFHGESGSHAIARLPILIVDKSWTCPWYDPSTPAGRFECPKGPNGEEAVARDTSKITYMGVGFGRNGPKDGMPYASPTVNAFLNVVSINGRAVSQRSMRLGYMISSQGVHLGLTQAVVEGFRFTNLMPGLSYNEDRRDWAMAQMCFSVDGRGKHCGPGLVDTGIAQMYIRAEEGFTIPNVMVRNPNPNGTAKMVKRVEPGTKFTIAFPALDEPVMSYTLVVGEGSQIEPSYVFPEGSLRPPFVNTGRNLLWGYSIAFDAVDGQFGFRRVDSTSNPPPSVL</sequence>
<comment type="caution">
    <text evidence="1">The sequence shown here is derived from an EMBL/GenBank/DDBJ whole genome shotgun (WGS) entry which is preliminary data.</text>
</comment>
<reference evidence="1" key="1">
    <citation type="submission" date="2022-11" db="EMBL/GenBank/DDBJ databases">
        <title>Genome Sequence of Boeremia exigua.</title>
        <authorList>
            <person name="Buettner E."/>
        </authorList>
    </citation>
    <scope>NUCLEOTIDE SEQUENCE</scope>
    <source>
        <strain evidence="1">CU02</strain>
    </source>
</reference>
<organism evidence="1 2">
    <name type="scientific">Boeremia exigua</name>
    <dbReference type="NCBI Taxonomy" id="749465"/>
    <lineage>
        <taxon>Eukaryota</taxon>
        <taxon>Fungi</taxon>
        <taxon>Dikarya</taxon>
        <taxon>Ascomycota</taxon>
        <taxon>Pezizomycotina</taxon>
        <taxon>Dothideomycetes</taxon>
        <taxon>Pleosporomycetidae</taxon>
        <taxon>Pleosporales</taxon>
        <taxon>Pleosporineae</taxon>
        <taxon>Didymellaceae</taxon>
        <taxon>Boeremia</taxon>
    </lineage>
</organism>
<proteinExistence type="predicted"/>
<gene>
    <name evidence="1" type="ORF">OPT61_g2954</name>
</gene>
<evidence type="ECO:0000313" key="1">
    <source>
        <dbReference type="EMBL" id="KAJ8115398.1"/>
    </source>
</evidence>
<accession>A0ACC2IJM9</accession>
<evidence type="ECO:0000313" key="2">
    <source>
        <dbReference type="Proteomes" id="UP001153331"/>
    </source>
</evidence>